<sequence length="123" mass="13645">MPRCQIGGPTAAGARGPSCSLVLLLHRDEAEVQETWRRGVGGGGWGGAGGGVGRARWGDEAQRVHGRSGPAPRRPLRSRRRRPRLRPLAQERGERGEVEDHHGRRHAQEGGGWRRSRHHQRPR</sequence>
<feature type="region of interest" description="Disordered" evidence="1">
    <location>
        <begin position="35"/>
        <end position="123"/>
    </location>
</feature>
<name>A0A0A9HRE4_ARUDO</name>
<organism evidence="2">
    <name type="scientific">Arundo donax</name>
    <name type="common">Giant reed</name>
    <name type="synonym">Donax arundinaceus</name>
    <dbReference type="NCBI Taxonomy" id="35708"/>
    <lineage>
        <taxon>Eukaryota</taxon>
        <taxon>Viridiplantae</taxon>
        <taxon>Streptophyta</taxon>
        <taxon>Embryophyta</taxon>
        <taxon>Tracheophyta</taxon>
        <taxon>Spermatophyta</taxon>
        <taxon>Magnoliopsida</taxon>
        <taxon>Liliopsida</taxon>
        <taxon>Poales</taxon>
        <taxon>Poaceae</taxon>
        <taxon>PACMAD clade</taxon>
        <taxon>Arundinoideae</taxon>
        <taxon>Arundineae</taxon>
        <taxon>Arundo</taxon>
    </lineage>
</organism>
<reference evidence="2" key="2">
    <citation type="journal article" date="2015" name="Data Brief">
        <title>Shoot transcriptome of the giant reed, Arundo donax.</title>
        <authorList>
            <person name="Barrero R.A."/>
            <person name="Guerrero F.D."/>
            <person name="Moolhuijzen P."/>
            <person name="Goolsby J.A."/>
            <person name="Tidwell J."/>
            <person name="Bellgard S.E."/>
            <person name="Bellgard M.I."/>
        </authorList>
    </citation>
    <scope>NUCLEOTIDE SEQUENCE</scope>
    <source>
        <tissue evidence="2">Shoot tissue taken approximately 20 cm above the soil surface</tissue>
    </source>
</reference>
<evidence type="ECO:0000313" key="2">
    <source>
        <dbReference type="EMBL" id="JAE35483.1"/>
    </source>
</evidence>
<proteinExistence type="predicted"/>
<protein>
    <submittedName>
        <fullName evidence="2">Uncharacterized protein</fullName>
    </submittedName>
</protein>
<feature type="compositionally biased region" description="Basic residues" evidence="1">
    <location>
        <begin position="74"/>
        <end position="85"/>
    </location>
</feature>
<dbReference type="EMBL" id="GBRH01162413">
    <property type="protein sequence ID" value="JAE35483.1"/>
    <property type="molecule type" value="Transcribed_RNA"/>
</dbReference>
<accession>A0A0A9HRE4</accession>
<reference evidence="2" key="1">
    <citation type="submission" date="2014-09" db="EMBL/GenBank/DDBJ databases">
        <authorList>
            <person name="Magalhaes I.L.F."/>
            <person name="Oliveira U."/>
            <person name="Santos F.R."/>
            <person name="Vidigal T.H.D.A."/>
            <person name="Brescovit A.D."/>
            <person name="Santos A.J."/>
        </authorList>
    </citation>
    <scope>NUCLEOTIDE SEQUENCE</scope>
    <source>
        <tissue evidence="2">Shoot tissue taken approximately 20 cm above the soil surface</tissue>
    </source>
</reference>
<feature type="compositionally biased region" description="Basic and acidic residues" evidence="1">
    <location>
        <begin position="89"/>
        <end position="108"/>
    </location>
</feature>
<feature type="compositionally biased region" description="Basic residues" evidence="1">
    <location>
        <begin position="114"/>
        <end position="123"/>
    </location>
</feature>
<dbReference type="AlphaFoldDB" id="A0A0A9HRE4"/>
<evidence type="ECO:0000256" key="1">
    <source>
        <dbReference type="SAM" id="MobiDB-lite"/>
    </source>
</evidence>
<feature type="compositionally biased region" description="Gly residues" evidence="1">
    <location>
        <begin position="39"/>
        <end position="53"/>
    </location>
</feature>